<evidence type="ECO:0000256" key="4">
    <source>
        <dbReference type="ARBA" id="ARBA00023098"/>
    </source>
</evidence>
<dbReference type="GO" id="GO:0070566">
    <property type="term" value="F:adenylyltransferase activity"/>
    <property type="evidence" value="ECO:0007669"/>
    <property type="project" value="TreeGrafter"/>
</dbReference>
<evidence type="ECO:0000259" key="5">
    <source>
        <dbReference type="Pfam" id="PF00501"/>
    </source>
</evidence>
<evidence type="ECO:0000256" key="3">
    <source>
        <dbReference type="ARBA" id="ARBA00022832"/>
    </source>
</evidence>
<protein>
    <recommendedName>
        <fullName evidence="5">AMP-dependent synthetase/ligase domain-containing protein</fullName>
    </recommendedName>
</protein>
<evidence type="ECO:0000313" key="6">
    <source>
        <dbReference type="EMBL" id="OHV42444.1"/>
    </source>
</evidence>
<comment type="similarity">
    <text evidence="1">Belongs to the ATP-dependent AMP-binding enzyme family.</text>
</comment>
<dbReference type="FunFam" id="3.40.50.12780:FF:000013">
    <property type="entry name" value="Long-chain-fatty-acid--AMP ligase FadD32"/>
    <property type="match status" value="1"/>
</dbReference>
<dbReference type="InterPro" id="IPR042099">
    <property type="entry name" value="ANL_N_sf"/>
</dbReference>
<dbReference type="InterPro" id="IPR045851">
    <property type="entry name" value="AMP-bd_C_sf"/>
</dbReference>
<accession>A0A1S1RCB6</accession>
<dbReference type="GO" id="GO:0016874">
    <property type="term" value="F:ligase activity"/>
    <property type="evidence" value="ECO:0007669"/>
    <property type="project" value="UniProtKB-KW"/>
</dbReference>
<dbReference type="CDD" id="cd05931">
    <property type="entry name" value="FAAL"/>
    <property type="match status" value="1"/>
</dbReference>
<dbReference type="AlphaFoldDB" id="A0A1S1RCB6"/>
<dbReference type="Pfam" id="PF00501">
    <property type="entry name" value="AMP-binding"/>
    <property type="match status" value="1"/>
</dbReference>
<keyword evidence="4" id="KW-0443">Lipid metabolism</keyword>
<dbReference type="InterPro" id="IPR040097">
    <property type="entry name" value="FAAL/FAAC"/>
</dbReference>
<reference evidence="7" key="1">
    <citation type="submission" date="2016-07" db="EMBL/GenBank/DDBJ databases">
        <title>Sequence Frankia sp. strain CcI1.17.</title>
        <authorList>
            <person name="Ghodhbane-Gtari F."/>
            <person name="Swanson E."/>
            <person name="Gueddou A."/>
            <person name="Morris K."/>
            <person name="Hezbri K."/>
            <person name="Ktari A."/>
            <person name="Nouioui I."/>
            <person name="Abebe-Akele F."/>
            <person name="Simpson S."/>
            <person name="Thomas K."/>
            <person name="Gtari M."/>
            <person name="Tisa L.S."/>
            <person name="Hurst S."/>
        </authorList>
    </citation>
    <scope>NUCLEOTIDE SEQUENCE [LARGE SCALE GENOMIC DNA]</scope>
    <source>
        <strain evidence="7">Cc1.17</strain>
    </source>
</reference>
<dbReference type="PANTHER" id="PTHR22754">
    <property type="entry name" value="DISCO-INTERACTING PROTEIN 2 DIP2 -RELATED"/>
    <property type="match status" value="1"/>
</dbReference>
<keyword evidence="7" id="KW-1185">Reference proteome</keyword>
<dbReference type="Gene3D" id="3.40.50.12780">
    <property type="entry name" value="N-terminal domain of ligase-like"/>
    <property type="match status" value="1"/>
</dbReference>
<dbReference type="Proteomes" id="UP000179627">
    <property type="component" value="Unassembled WGS sequence"/>
</dbReference>
<feature type="domain" description="AMP-dependent synthetase/ligase" evidence="5">
    <location>
        <begin position="16"/>
        <end position="423"/>
    </location>
</feature>
<dbReference type="SUPFAM" id="SSF56801">
    <property type="entry name" value="Acetyl-CoA synthetase-like"/>
    <property type="match status" value="1"/>
</dbReference>
<proteinExistence type="inferred from homology"/>
<dbReference type="GO" id="GO:0005886">
    <property type="term" value="C:plasma membrane"/>
    <property type="evidence" value="ECO:0007669"/>
    <property type="project" value="TreeGrafter"/>
</dbReference>
<evidence type="ECO:0000256" key="2">
    <source>
        <dbReference type="ARBA" id="ARBA00022598"/>
    </source>
</evidence>
<keyword evidence="3" id="KW-0276">Fatty acid metabolism</keyword>
<comment type="caution">
    <text evidence="6">The sequence shown here is derived from an EMBL/GenBank/DDBJ whole genome shotgun (WGS) entry which is preliminary data.</text>
</comment>
<dbReference type="GO" id="GO:0006633">
    <property type="term" value="P:fatty acid biosynthetic process"/>
    <property type="evidence" value="ECO:0007669"/>
    <property type="project" value="TreeGrafter"/>
</dbReference>
<evidence type="ECO:0000313" key="7">
    <source>
        <dbReference type="Proteomes" id="UP000179627"/>
    </source>
</evidence>
<dbReference type="Gene3D" id="3.30.300.30">
    <property type="match status" value="1"/>
</dbReference>
<organism evidence="6 7">
    <name type="scientific">Parafrankia colletiae</name>
    <dbReference type="NCBI Taxonomy" id="573497"/>
    <lineage>
        <taxon>Bacteria</taxon>
        <taxon>Bacillati</taxon>
        <taxon>Actinomycetota</taxon>
        <taxon>Actinomycetes</taxon>
        <taxon>Frankiales</taxon>
        <taxon>Frankiaceae</taxon>
        <taxon>Parafrankia</taxon>
    </lineage>
</organism>
<evidence type="ECO:0000256" key="1">
    <source>
        <dbReference type="ARBA" id="ARBA00006432"/>
    </source>
</evidence>
<dbReference type="PANTHER" id="PTHR22754:SF32">
    <property type="entry name" value="DISCO-INTERACTING PROTEIN 2"/>
    <property type="match status" value="1"/>
</dbReference>
<gene>
    <name evidence="6" type="ORF">CC117_12645</name>
</gene>
<sequence>MVPTRASTLVDHLVHWTEHGPDEPAMTFVDYERDRDGVQTTLTYRELHERVRAVAVGLGRVVQPGDRVALLTPQNLDYAVAFLGALAAGAVAVPLFPPGYGASSDRLAAVLADSDPCCVVTSTPLLDQVEALVKEWSAQGASSREVTVVAVDRFTGETFDDLAWATRPRPTVEDVAYLQYTSGSTRVPAGVVITHGNVVVNAYQAMAGHHVQRRADYTTVSWLPLFHDMGLILSIAGPVVAGAHSVVFDPLAFVQRPLRWLQQTSRYPGVVTAAPNFAYDYCVKRVREADKAELSLDRVRSFANGAEPVRADTLRRFYAAFAECGLRETALRPTYGLAEATVLVCVSPMDESPTTVFADSDALALGHLEPPAGPAAKRAELVSSGAPVDQELRIVDPVTCRALPDGTVGEIWIRGDNVGRGYWRQEQTSVEVFRAVLRDAATGARAETTATGGWLRTGDLAIWHEGGLFVTGRIKDMIIVDGRNVYPQDVESTVEDAHPAVGRHRTAAFTVPTTGGGRGEGGDGGEGVVVVAERYRAADGAADETGAVARAVRAAVSAEHNVSLHDFLLVEPGSVPRTSSGKIARRACRQAYLDGRWDIRSGSIGRDL</sequence>
<dbReference type="GO" id="GO:0071766">
    <property type="term" value="P:Actinobacterium-type cell wall biogenesis"/>
    <property type="evidence" value="ECO:0007669"/>
    <property type="project" value="UniProtKB-ARBA"/>
</dbReference>
<keyword evidence="2" id="KW-0436">Ligase</keyword>
<dbReference type="InterPro" id="IPR000873">
    <property type="entry name" value="AMP-dep_synth/lig_dom"/>
</dbReference>
<name>A0A1S1RCB6_9ACTN</name>
<dbReference type="EMBL" id="MBLM01000047">
    <property type="protein sequence ID" value="OHV42444.1"/>
    <property type="molecule type" value="Genomic_DNA"/>
</dbReference>